<evidence type="ECO:0000256" key="1">
    <source>
        <dbReference type="SAM" id="Phobius"/>
    </source>
</evidence>
<evidence type="ECO:0000313" key="3">
    <source>
        <dbReference type="Proteomes" id="UP000572268"/>
    </source>
</evidence>
<protein>
    <submittedName>
        <fullName evidence="2">Uncharacterized protein</fullName>
    </submittedName>
</protein>
<accession>A0A7J6KXA4</accession>
<comment type="caution">
    <text evidence="2">The sequence shown here is derived from an EMBL/GenBank/DDBJ whole genome shotgun (WGS) entry which is preliminary data.</text>
</comment>
<name>A0A7J6KXA4_PEROL</name>
<keyword evidence="1" id="KW-1133">Transmembrane helix</keyword>
<dbReference type="Proteomes" id="UP000572268">
    <property type="component" value="Unassembled WGS sequence"/>
</dbReference>
<evidence type="ECO:0000313" key="2">
    <source>
        <dbReference type="EMBL" id="KAF4651514.1"/>
    </source>
</evidence>
<reference evidence="2 3" key="1">
    <citation type="submission" date="2020-04" db="EMBL/GenBank/DDBJ databases">
        <title>Perkinsus olseni comparative genomics.</title>
        <authorList>
            <person name="Bogema D.R."/>
        </authorList>
    </citation>
    <scope>NUCLEOTIDE SEQUENCE [LARGE SCALE GENOMIC DNA]</scope>
    <source>
        <strain evidence="2">ATCC PRA-31</strain>
    </source>
</reference>
<dbReference type="AlphaFoldDB" id="A0A7J6KXA4"/>
<keyword evidence="1" id="KW-0812">Transmembrane</keyword>
<sequence length="234" mass="25323">MIPILGRITAGVPNSGGDAIIHNKVTVAWVQASLLSLYAKDLCDLPDDSEDNAGMRSYWKRNDVQATCEYKLMRFCTEMEGGDDGGVQQEISSGTIGMVLNKTGNKLVWFLVVGVSFGVLGVLAYGPAIHVLDVPIKKVFKSDRLFYFLLPETPEQEDAVTGMLSTAFTLAQMDPLNNATTKADATIHLSKATRALKDSTTEVVESLADKNELKIEVKKASDVPIQGITATVAR</sequence>
<feature type="transmembrane region" description="Helical" evidence="1">
    <location>
        <begin position="107"/>
        <end position="128"/>
    </location>
</feature>
<keyword evidence="1" id="KW-0472">Membrane</keyword>
<organism evidence="2 3">
    <name type="scientific">Perkinsus olseni</name>
    <name type="common">Perkinsus atlanticus</name>
    <dbReference type="NCBI Taxonomy" id="32597"/>
    <lineage>
        <taxon>Eukaryota</taxon>
        <taxon>Sar</taxon>
        <taxon>Alveolata</taxon>
        <taxon>Perkinsozoa</taxon>
        <taxon>Perkinsea</taxon>
        <taxon>Perkinsida</taxon>
        <taxon>Perkinsidae</taxon>
        <taxon>Perkinsus</taxon>
    </lineage>
</organism>
<proteinExistence type="predicted"/>
<dbReference type="EMBL" id="JABANN010001042">
    <property type="protein sequence ID" value="KAF4651514.1"/>
    <property type="molecule type" value="Genomic_DNA"/>
</dbReference>
<gene>
    <name evidence="2" type="ORF">FOL46_000275</name>
</gene>